<evidence type="ECO:0000313" key="3">
    <source>
        <dbReference type="EMBL" id="KAK2194622.1"/>
    </source>
</evidence>
<protein>
    <submittedName>
        <fullName evidence="3">Bifunctional Histone-lysine N-methyltransferase DOT1 domain/S-adenosyl-L-methionine-dependent methyltransferase superfamily</fullName>
    </submittedName>
</protein>
<name>A0AAD9UMG0_9APIC</name>
<evidence type="ECO:0000313" key="4">
    <source>
        <dbReference type="EMBL" id="KAK2195995.1"/>
    </source>
</evidence>
<dbReference type="KEGG" id="bdw:94336890"/>
<sequence>MVAIELNTNPLSNPMLLSIMENESTPKVALSNHFKRQRNAFDNSESSRSTSFDENESFENTPKRKTRGKRIPYSDTDAEISNSLALDEFFRIYFGNHNTNDKLEFLFRGATSKISTSTAGMYGEIRPGSLRNVCRELEKYGLDKNSIILDLGSGRGVPNCIFAHSVPIYASIGVELCPLAYSSAVHILLTILGRDVAMLKHESQAKIESFECNNNTEFDAETITPTRVASSVKNECNLDTCLVDYGLFGENDETPKPRMESHESSIHSDAILMETLSKFETTASKMGLAFVNEDLTAFSNFDGVTHFYSFDTAMEKPLINNMVHQFQKTKTAWLFASFQNNLIKRFGLKDAFLASKVPCQMYGSGESHICFIYVKNDWEKIKQMSDARLPRNVGSIKINKWFEPSDATEIIKLAKMPLKTQFEWYLRKMNKINKSCVTRSKKDSVGYSKDERDKLFKQREELVEKIAMFESPQYHKRLREHIQHHYKSVGTFP</sequence>
<gene>
    <name evidence="4" type="ORF">BdWA1_002593</name>
    <name evidence="3" type="ORF">BdWA1_003910</name>
</gene>
<dbReference type="GO" id="GO:0031151">
    <property type="term" value="F:histone H3K79 methyltransferase activity"/>
    <property type="evidence" value="ECO:0007669"/>
    <property type="project" value="InterPro"/>
</dbReference>
<dbReference type="Gene3D" id="3.40.50.150">
    <property type="entry name" value="Vaccinia Virus protein VP39"/>
    <property type="match status" value="1"/>
</dbReference>
<dbReference type="GeneID" id="94336890"/>
<proteinExistence type="predicted"/>
<comment type="caution">
    <text evidence="3">The sequence shown here is derived from an EMBL/GenBank/DDBJ whole genome shotgun (WGS) entry which is preliminary data.</text>
</comment>
<dbReference type="AlphaFoldDB" id="A0AAD9UMG0"/>
<feature type="compositionally biased region" description="Polar residues" evidence="1">
    <location>
        <begin position="40"/>
        <end position="52"/>
    </location>
</feature>
<dbReference type="Proteomes" id="UP001214638">
    <property type="component" value="Unassembled WGS sequence"/>
</dbReference>
<evidence type="ECO:0000259" key="2">
    <source>
        <dbReference type="Pfam" id="PF08123"/>
    </source>
</evidence>
<evidence type="ECO:0000313" key="5">
    <source>
        <dbReference type="Proteomes" id="UP001214638"/>
    </source>
</evidence>
<organism evidence="3 5">
    <name type="scientific">Babesia duncani</name>
    <dbReference type="NCBI Taxonomy" id="323732"/>
    <lineage>
        <taxon>Eukaryota</taxon>
        <taxon>Sar</taxon>
        <taxon>Alveolata</taxon>
        <taxon>Apicomplexa</taxon>
        <taxon>Aconoidasida</taxon>
        <taxon>Piroplasmida</taxon>
        <taxon>Babesiidae</taxon>
        <taxon>Babesia</taxon>
    </lineage>
</organism>
<feature type="domain" description="DOT1" evidence="2">
    <location>
        <begin position="118"/>
        <end position="179"/>
    </location>
</feature>
<dbReference type="RefSeq" id="XP_067802837.1">
    <property type="nucleotide sequence ID" value="XM_067947615.1"/>
</dbReference>
<dbReference type="EMBL" id="JALLKP010000073">
    <property type="protein sequence ID" value="KAK2194622.1"/>
    <property type="molecule type" value="Genomic_DNA"/>
</dbReference>
<reference evidence="3" key="1">
    <citation type="journal article" date="2023" name="Nat. Microbiol.">
        <title>Babesia duncani multi-omics identifies virulence factors and drug targets.</title>
        <authorList>
            <person name="Singh P."/>
            <person name="Lonardi S."/>
            <person name="Liang Q."/>
            <person name="Vydyam P."/>
            <person name="Khabirova E."/>
            <person name="Fang T."/>
            <person name="Gihaz S."/>
            <person name="Thekkiniath J."/>
            <person name="Munshi M."/>
            <person name="Abel S."/>
            <person name="Ciampossin L."/>
            <person name="Batugedara G."/>
            <person name="Gupta M."/>
            <person name="Lu X.M."/>
            <person name="Lenz T."/>
            <person name="Chakravarty S."/>
            <person name="Cornillot E."/>
            <person name="Hu Y."/>
            <person name="Ma W."/>
            <person name="Gonzalez L.M."/>
            <person name="Sanchez S."/>
            <person name="Estrada K."/>
            <person name="Sanchez-Flores A."/>
            <person name="Montero E."/>
            <person name="Harb O.S."/>
            <person name="Le Roch K.G."/>
            <person name="Mamoun C.B."/>
        </authorList>
    </citation>
    <scope>NUCLEOTIDE SEQUENCE</scope>
    <source>
        <strain evidence="3">WA1</strain>
    </source>
</reference>
<accession>A0AAD9UMG0</accession>
<dbReference type="EMBL" id="JALLKP010000003">
    <property type="protein sequence ID" value="KAK2195995.1"/>
    <property type="molecule type" value="Genomic_DNA"/>
</dbReference>
<dbReference type="Pfam" id="PF08123">
    <property type="entry name" value="DOT1"/>
    <property type="match status" value="1"/>
</dbReference>
<keyword evidence="5" id="KW-1185">Reference proteome</keyword>
<dbReference type="InterPro" id="IPR029063">
    <property type="entry name" value="SAM-dependent_MTases_sf"/>
</dbReference>
<evidence type="ECO:0000256" key="1">
    <source>
        <dbReference type="SAM" id="MobiDB-lite"/>
    </source>
</evidence>
<dbReference type="InterPro" id="IPR025789">
    <property type="entry name" value="DOT1_dom"/>
</dbReference>
<dbReference type="SUPFAM" id="SSF53335">
    <property type="entry name" value="S-adenosyl-L-methionine-dependent methyltransferases"/>
    <property type="match status" value="1"/>
</dbReference>
<feature type="region of interest" description="Disordered" evidence="1">
    <location>
        <begin position="38"/>
        <end position="72"/>
    </location>
</feature>